<dbReference type="InterPro" id="IPR052047">
    <property type="entry name" value="GH94_Enzymes"/>
</dbReference>
<keyword evidence="6" id="KW-1185">Reference proteome</keyword>
<dbReference type="InterPro" id="IPR011013">
    <property type="entry name" value="Gal_mutarotase_sf_dom"/>
</dbReference>
<dbReference type="InterPro" id="IPR033432">
    <property type="entry name" value="GH94_catalytic"/>
</dbReference>
<dbReference type="SMART" id="SM01068">
    <property type="entry name" value="CBM_X"/>
    <property type="match status" value="1"/>
</dbReference>
<evidence type="ECO:0000256" key="2">
    <source>
        <dbReference type="ARBA" id="ARBA00022679"/>
    </source>
</evidence>
<evidence type="ECO:0000313" key="6">
    <source>
        <dbReference type="Proteomes" id="UP000282106"/>
    </source>
</evidence>
<sequence length="1086" mass="118342">MNPSPEQPTAWTLRAGDYQLQLSAAGGGLSEWRGLALNRWPGDALEDAHGSYIYLRDADSGALWSASRQPVPGAPSRYAVEAEAGRLCMEREEQGIVSRLSVELAADGSHERRRLRLHNPSAQRRRIEVSSYIEIALAHRGADLGHPAFLKLFVQTELAEGGRLLLARRRPRGQGETWPTLFHALLGAPLQRWETDRCRFLGRGRDVAAPALDLRGSVGNVLDPVFSLATTLELAPGESRELEFLFGVAGAPEQLAAIAAQVQLAPAWLPPSPEQPPLRSGLSADGSEYHIHLPWRGDGLQRPPMPWINVLANEQFGGLVSETGAGATWARNSQANRLTPWSNDPVSDPHGEALYLRDETSGAYWSPLPGPVPAACDYAVAHGYGYSRYQSRFEDLEQTVTAFVARQAPLKCLRLQLRNHGNVARELSLFGYQQLVLGTLPPAAGAIRSWPAGEWLCAAQTGSGAFAGAVVYAGLLAEGVTVQARDSTADRASFIGPLGSARRPQALREPALDGRHGEGLDACFAQRLRFRLEAGESAEFCLLLGEAADAEAFESLTASYGTPAALRAAEDEVRAWWRQSLSGLAVRTPSPEIDHLVNGWLPYQALACRIWARSAYYQSSGAYGFRDQLQDAGNLSLLWPELTRSQILLHARQQFVEGDVLHWWHEPPLASGLRTRFADDLLWLPQVTAGYLRATGDMGLLDEPCRLLQAPPLKPGEDENYLAPGEAGSASLYEHCCRALDRSLAVGAHGLPLMGTGDWNDGMNRVGREGRGESVWMGFFLYAILGEFAPLAEARGDSPRAARYRAHREALQAAVNDAGWDGAWYRRAYYDNGSVMGSHDAAECRIDGLAQAWAVLSGAAPAERAAQAMDAAEAQLIDEEAGLLRLLTPPFVDTPEDPGYIKGYVAGVRENGGQYTHAACWMVAALAKLGRRERAALLLTRLSPLWHSRDAAAQARYRVEPYVIAADIYGATPHIGRGGWTWYTGSAGWAWRVAVESVLGLSIEQGQWLRLAPCVPDDWPGYTLDYRHPTSGGEYHIRVENPERCAETVIAAELDGEPLSLTPDGLRLPLAAGRHRLRLSLGKAAR</sequence>
<dbReference type="InterPro" id="IPR037018">
    <property type="entry name" value="GH65_N"/>
</dbReference>
<dbReference type="SUPFAM" id="SSF48208">
    <property type="entry name" value="Six-hairpin glycosidases"/>
    <property type="match status" value="1"/>
</dbReference>
<dbReference type="InterPro" id="IPR008928">
    <property type="entry name" value="6-hairpin_glycosidase_sf"/>
</dbReference>
<dbReference type="Proteomes" id="UP000282106">
    <property type="component" value="Unassembled WGS sequence"/>
</dbReference>
<dbReference type="Gene3D" id="2.70.98.40">
    <property type="entry name" value="Glycoside hydrolase, family 65, N-terminal domain"/>
    <property type="match status" value="2"/>
</dbReference>
<reference evidence="5 6" key="1">
    <citation type="submission" date="2018-10" db="EMBL/GenBank/DDBJ databases">
        <authorList>
            <person name="Chen W.-M."/>
        </authorList>
    </citation>
    <scope>NUCLEOTIDE SEQUENCE [LARGE SCALE GENOMIC DNA]</scope>
    <source>
        <strain evidence="5 6">THS-13</strain>
    </source>
</reference>
<proteinExistence type="predicted"/>
<dbReference type="SUPFAM" id="SSF74650">
    <property type="entry name" value="Galactose mutarotase-like"/>
    <property type="match status" value="2"/>
</dbReference>
<dbReference type="Gene3D" id="2.60.420.10">
    <property type="entry name" value="Maltose phosphorylase, domain 3"/>
    <property type="match status" value="1"/>
</dbReference>
<dbReference type="Gene3D" id="1.50.10.10">
    <property type="match status" value="1"/>
</dbReference>
<dbReference type="PANTHER" id="PTHR37469:SF2">
    <property type="entry name" value="CELLOBIONIC ACID PHOSPHORYLASE"/>
    <property type="match status" value="1"/>
</dbReference>
<dbReference type="AlphaFoldDB" id="A0A3N0VGZ5"/>
<evidence type="ECO:0000259" key="3">
    <source>
        <dbReference type="Pfam" id="PF06165"/>
    </source>
</evidence>
<evidence type="ECO:0000256" key="1">
    <source>
        <dbReference type="ARBA" id="ARBA00022676"/>
    </source>
</evidence>
<dbReference type="CDD" id="cd11756">
    <property type="entry name" value="GH94N_ChvB_NdvB_1_like"/>
    <property type="match status" value="1"/>
</dbReference>
<feature type="domain" description="Glycosyl hydrolase 94 supersandwich" evidence="3">
    <location>
        <begin position="3"/>
        <end position="262"/>
    </location>
</feature>
<dbReference type="InterPro" id="IPR010383">
    <property type="entry name" value="Glyco_hydrolase_94_b-supersand"/>
</dbReference>
<dbReference type="GO" id="GO:0016757">
    <property type="term" value="F:glycosyltransferase activity"/>
    <property type="evidence" value="ECO:0007669"/>
    <property type="project" value="UniProtKB-KW"/>
</dbReference>
<feature type="domain" description="Glycosyl hydrolase 94 supersandwich" evidence="3">
    <location>
        <begin position="301"/>
        <end position="562"/>
    </location>
</feature>
<dbReference type="RefSeq" id="WP_123211082.1">
    <property type="nucleotide sequence ID" value="NZ_RJVO01000002.1"/>
</dbReference>
<dbReference type="GO" id="GO:0030246">
    <property type="term" value="F:carbohydrate binding"/>
    <property type="evidence" value="ECO:0007669"/>
    <property type="project" value="InterPro"/>
</dbReference>
<feature type="domain" description="Glycosyl hydrolase 94 catalytic" evidence="4">
    <location>
        <begin position="576"/>
        <end position="1000"/>
    </location>
</feature>
<accession>A0A3N0VGZ5</accession>
<keyword evidence="2 5" id="KW-0808">Transferase</keyword>
<gene>
    <name evidence="5" type="ORF">ED208_06620</name>
</gene>
<name>A0A3N0VGZ5_9GAMM</name>
<dbReference type="InterPro" id="IPR037824">
    <property type="entry name" value="GH94N_2_NdvB"/>
</dbReference>
<protein>
    <submittedName>
        <fullName evidence="5">Glycosyl transferase</fullName>
    </submittedName>
</protein>
<comment type="caution">
    <text evidence="5">The sequence shown here is derived from an EMBL/GenBank/DDBJ whole genome shotgun (WGS) entry which is preliminary data.</text>
</comment>
<dbReference type="Pfam" id="PF17167">
    <property type="entry name" value="Glyco_hydro_94"/>
    <property type="match status" value="1"/>
</dbReference>
<dbReference type="InParanoid" id="A0A3N0VGZ5"/>
<dbReference type="EMBL" id="RJVO01000002">
    <property type="protein sequence ID" value="ROH92039.1"/>
    <property type="molecule type" value="Genomic_DNA"/>
</dbReference>
<dbReference type="Pfam" id="PF06165">
    <property type="entry name" value="GH94_b-supersand"/>
    <property type="match status" value="2"/>
</dbReference>
<keyword evidence="1" id="KW-0328">Glycosyltransferase</keyword>
<dbReference type="GO" id="GO:0005975">
    <property type="term" value="P:carbohydrate metabolic process"/>
    <property type="evidence" value="ECO:0007669"/>
    <property type="project" value="InterPro"/>
</dbReference>
<dbReference type="InterPro" id="IPR012341">
    <property type="entry name" value="6hp_glycosidase-like_sf"/>
</dbReference>
<evidence type="ECO:0000259" key="4">
    <source>
        <dbReference type="Pfam" id="PF17167"/>
    </source>
</evidence>
<evidence type="ECO:0000313" key="5">
    <source>
        <dbReference type="EMBL" id="ROH92039.1"/>
    </source>
</evidence>
<dbReference type="PANTHER" id="PTHR37469">
    <property type="entry name" value="CELLOBIONIC ACID PHOSPHORYLASE-RELATED"/>
    <property type="match status" value="1"/>
</dbReference>
<organism evidence="5 6">
    <name type="scientific">Stagnimonas aquatica</name>
    <dbReference type="NCBI Taxonomy" id="2689987"/>
    <lineage>
        <taxon>Bacteria</taxon>
        <taxon>Pseudomonadati</taxon>
        <taxon>Pseudomonadota</taxon>
        <taxon>Gammaproteobacteria</taxon>
        <taxon>Nevskiales</taxon>
        <taxon>Nevskiaceae</taxon>
        <taxon>Stagnimonas</taxon>
    </lineage>
</organism>